<dbReference type="HAMAP" id="MF_00362">
    <property type="entry name" value="Ribosomal_uL10"/>
    <property type="match status" value="1"/>
</dbReference>
<comment type="function">
    <text evidence="5">Forms part of the ribosomal stalk, playing a central role in the interaction of the ribosome with GTP-bound translation factors.</text>
</comment>
<dbReference type="InterPro" id="IPR043141">
    <property type="entry name" value="Ribosomal_uL10-like_sf"/>
</dbReference>
<accession>C4XDY7</accession>
<evidence type="ECO:0000256" key="5">
    <source>
        <dbReference type="HAMAP-Rule" id="MF_00362"/>
    </source>
</evidence>
<dbReference type="GO" id="GO:0070180">
    <property type="term" value="F:large ribosomal subunit rRNA binding"/>
    <property type="evidence" value="ECO:0007669"/>
    <property type="project" value="UniProtKB-UniRule"/>
</dbReference>
<comment type="similarity">
    <text evidence="1 5">Belongs to the universal ribosomal protein uL10 family.</text>
</comment>
<proteinExistence type="inferred from homology"/>
<dbReference type="Proteomes" id="UP000006810">
    <property type="component" value="Chromosome"/>
</dbReference>
<dbReference type="GO" id="GO:0015934">
    <property type="term" value="C:large ribosomal subunit"/>
    <property type="evidence" value="ECO:0007669"/>
    <property type="project" value="InterPro"/>
</dbReference>
<keyword evidence="5" id="KW-0694">RNA-binding</keyword>
<reference evidence="6 7" key="1">
    <citation type="journal article" date="2009" name="Curr. Microbiol.">
        <title>Molecular cloning and expression of a novel cholinephosphotransferase involved in glycoglycerophospholipid biosynthesis of Mycoplasma fermentans.</title>
        <authorList>
            <person name="Ishida N."/>
            <person name="Irikura D."/>
            <person name="Matsuda K."/>
            <person name="Sato S."/>
            <person name="Asano K."/>
        </authorList>
    </citation>
    <scope>NUCLEOTIDE SEQUENCE [LARGE SCALE GENOMIC DNA]</scope>
    <source>
        <strain evidence="7">ATCC 19989 / NBRC 14854 / NCTC 10117 / PG18</strain>
    </source>
</reference>
<comment type="subunit">
    <text evidence="5">Part of the ribosomal stalk of the 50S ribosomal subunit. The N-terminus interacts with L11 and the large rRNA to form the base of the stalk. The C-terminus forms an elongated spine to which L12 dimers bind in a sequential fashion forming a multimeric L10(L12)X complex.</text>
</comment>
<dbReference type="EMBL" id="AP009608">
    <property type="protein sequence ID" value="BAH69359.1"/>
    <property type="molecule type" value="Genomic_DNA"/>
</dbReference>
<keyword evidence="3 5" id="KW-0687">Ribonucleoprotein</keyword>
<evidence type="ECO:0000256" key="3">
    <source>
        <dbReference type="ARBA" id="ARBA00023274"/>
    </source>
</evidence>
<keyword evidence="7" id="KW-1185">Reference proteome</keyword>
<dbReference type="PATRIC" id="fig|496833.3.peg.511"/>
<dbReference type="eggNOG" id="COG0244">
    <property type="taxonomic scope" value="Bacteria"/>
</dbReference>
<dbReference type="GO" id="GO:0006412">
    <property type="term" value="P:translation"/>
    <property type="evidence" value="ECO:0007669"/>
    <property type="project" value="UniProtKB-UniRule"/>
</dbReference>
<dbReference type="InterPro" id="IPR047865">
    <property type="entry name" value="Ribosomal_uL10_bac_type"/>
</dbReference>
<dbReference type="PANTHER" id="PTHR11560">
    <property type="entry name" value="39S RIBOSOMAL PROTEIN L10, MITOCHONDRIAL"/>
    <property type="match status" value="1"/>
</dbReference>
<evidence type="ECO:0000313" key="7">
    <source>
        <dbReference type="Proteomes" id="UP000006810"/>
    </source>
</evidence>
<evidence type="ECO:0000256" key="1">
    <source>
        <dbReference type="ARBA" id="ARBA00008889"/>
    </source>
</evidence>
<dbReference type="CDD" id="cd05797">
    <property type="entry name" value="Ribosomal_L10"/>
    <property type="match status" value="1"/>
</dbReference>
<dbReference type="InterPro" id="IPR022973">
    <property type="entry name" value="Ribosomal_uL10_bac"/>
</dbReference>
<dbReference type="Gene3D" id="3.30.70.1730">
    <property type="match status" value="1"/>
</dbReference>
<dbReference type="NCBIfam" id="NF000955">
    <property type="entry name" value="PRK00099.1-1"/>
    <property type="match status" value="1"/>
</dbReference>
<dbReference type="KEGG" id="mfp:MBIO_0094"/>
<protein>
    <recommendedName>
        <fullName evidence="4 5">Large ribosomal subunit protein uL10</fullName>
    </recommendedName>
</protein>
<dbReference type="PROSITE" id="PS01109">
    <property type="entry name" value="RIBOSOMAL_L10"/>
    <property type="match status" value="1"/>
</dbReference>
<dbReference type="GO" id="GO:0003735">
    <property type="term" value="F:structural constituent of ribosome"/>
    <property type="evidence" value="ECO:0007669"/>
    <property type="project" value="InterPro"/>
</dbReference>
<keyword evidence="2 5" id="KW-0689">Ribosomal protein</keyword>
<dbReference type="Pfam" id="PF00466">
    <property type="entry name" value="Ribosomal_L10"/>
    <property type="match status" value="1"/>
</dbReference>
<evidence type="ECO:0000256" key="4">
    <source>
        <dbReference type="ARBA" id="ARBA00035202"/>
    </source>
</evidence>
<name>C4XDY7_MYCFP</name>
<keyword evidence="5" id="KW-0699">rRNA-binding</keyword>
<gene>
    <name evidence="5" type="primary">rplJ</name>
    <name evidence="6" type="ordered locus">MBIO_0094</name>
</gene>
<evidence type="ECO:0000256" key="2">
    <source>
        <dbReference type="ARBA" id="ARBA00022980"/>
    </source>
</evidence>
<dbReference type="HOGENOM" id="CLU_092227_2_0_14"/>
<dbReference type="InterPro" id="IPR001790">
    <property type="entry name" value="Ribosomal_uL10"/>
</dbReference>
<dbReference type="SUPFAM" id="SSF160369">
    <property type="entry name" value="Ribosomal protein L10-like"/>
    <property type="match status" value="1"/>
</dbReference>
<organism evidence="6 7">
    <name type="scientific">Mycoplasmopsis fermentans (strain ATCC 19989 / NBRC 14854 / NCTC 10117 / PG18)</name>
    <name type="common">Mycoplasma fermentans</name>
    <dbReference type="NCBI Taxonomy" id="496833"/>
    <lineage>
        <taxon>Bacteria</taxon>
        <taxon>Bacillati</taxon>
        <taxon>Mycoplasmatota</taxon>
        <taxon>Mycoplasmoidales</taxon>
        <taxon>Metamycoplasmataceae</taxon>
        <taxon>Mycoplasmopsis</taxon>
    </lineage>
</organism>
<dbReference type="AlphaFoldDB" id="C4XDY7"/>
<evidence type="ECO:0000313" key="6">
    <source>
        <dbReference type="EMBL" id="BAH69359.1"/>
    </source>
</evidence>
<sequence length="196" mass="22059">MPSVELLFFYHIIIVPCCILNYERGILMQKRHESAFRLVKKDTVKEIQNKLESSQALVIAEYRGLSVAELTSLRQEAKKEGIDIKVYKNRLFKIAAKNHGINDLDQHLVGPNIFAFGTTDALIAAKVLVKFSKENKLLVPKAGIFEGKVIDAKGVQEVASLPNYEEALTILARSLMSPLQQLSLSLKMFSEKEENK</sequence>
<dbReference type="InterPro" id="IPR002363">
    <property type="entry name" value="Ribosomal_uL10_CS_bac"/>
</dbReference>